<keyword evidence="12 13" id="KW-0539">Nucleus</keyword>
<evidence type="ECO:0000256" key="5">
    <source>
        <dbReference type="ARBA" id="ARBA00022478"/>
    </source>
</evidence>
<dbReference type="GO" id="GO:0006361">
    <property type="term" value="P:transcription initiation at RNA polymerase I promoter"/>
    <property type="evidence" value="ECO:0007669"/>
    <property type="project" value="UniProtKB-ARBA"/>
</dbReference>
<dbReference type="Pfam" id="PF17875">
    <property type="entry name" value="RPA43_OB"/>
    <property type="match status" value="1"/>
</dbReference>
<feature type="transmembrane region" description="Helical" evidence="15">
    <location>
        <begin position="519"/>
        <end position="540"/>
    </location>
</feature>
<reference evidence="17 18" key="1">
    <citation type="submission" date="2016-05" db="EMBL/GenBank/DDBJ databases">
        <title>Genome sequencing of Trichophyton rubrum CMCC(F)T1i isolated from hair.</title>
        <authorList>
            <person name="Zhan P."/>
            <person name="Tao Y."/>
            <person name="Liu W."/>
        </authorList>
    </citation>
    <scope>NUCLEOTIDE SEQUENCE [LARGE SCALE GENOMIC DNA]</scope>
    <source>
        <strain evidence="18">CMCC(F)T1i</strain>
    </source>
</reference>
<feature type="region of interest" description="Disordered" evidence="14">
    <location>
        <begin position="1"/>
        <end position="94"/>
    </location>
</feature>
<dbReference type="InterPro" id="IPR036898">
    <property type="entry name" value="RNA_pol_Rpb7-like_N_sf"/>
</dbReference>
<evidence type="ECO:0000256" key="1">
    <source>
        <dbReference type="ARBA" id="ARBA00004477"/>
    </source>
</evidence>
<evidence type="ECO:0000256" key="15">
    <source>
        <dbReference type="SAM" id="Phobius"/>
    </source>
</evidence>
<keyword evidence="9 15" id="KW-1133">Transmembrane helix</keyword>
<evidence type="ECO:0000256" key="3">
    <source>
        <dbReference type="ARBA" id="ARBA00005930"/>
    </source>
</evidence>
<dbReference type="Proteomes" id="UP000243015">
    <property type="component" value="Unassembled WGS sequence"/>
</dbReference>
<dbReference type="VEuPathDB" id="FungiDB:TERG_06109"/>
<dbReference type="InterPro" id="IPR041178">
    <property type="entry name" value="RPA43_OB"/>
</dbReference>
<keyword evidence="8" id="KW-0256">Endoplasmic reticulum</keyword>
<feature type="domain" description="RPA43 OB" evidence="16">
    <location>
        <begin position="199"/>
        <end position="341"/>
    </location>
</feature>
<feature type="compositionally biased region" description="Basic and acidic residues" evidence="14">
    <location>
        <begin position="345"/>
        <end position="356"/>
    </location>
</feature>
<dbReference type="PANTHER" id="PTHR12709:SF5">
    <property type="entry name" value="DNA-DIRECTED RNA POLYMERASE I SUBUNIT RPA43"/>
    <property type="match status" value="1"/>
</dbReference>
<feature type="compositionally biased region" description="Low complexity" evidence="14">
    <location>
        <begin position="250"/>
        <end position="260"/>
    </location>
</feature>
<keyword evidence="11 13" id="KW-0804">Transcription</keyword>
<comment type="similarity">
    <text evidence="3">Belongs to the eukaryotic RPA43 RNA polymerase subunit family.</text>
</comment>
<evidence type="ECO:0000256" key="2">
    <source>
        <dbReference type="ARBA" id="ARBA00004604"/>
    </source>
</evidence>
<comment type="function">
    <text evidence="13">DNA-dependent RNA polymerase which catalyzes the transcription of DNA into RNA using the four ribonucleoside triphosphates as substrates.</text>
</comment>
<dbReference type="GO" id="GO:0005736">
    <property type="term" value="C:RNA polymerase I complex"/>
    <property type="evidence" value="ECO:0007669"/>
    <property type="project" value="UniProtKB-ARBA"/>
</dbReference>
<feature type="compositionally biased region" description="Basic and acidic residues" evidence="14">
    <location>
        <begin position="14"/>
        <end position="23"/>
    </location>
</feature>
<feature type="region of interest" description="Disordered" evidence="14">
    <location>
        <begin position="345"/>
        <end position="383"/>
    </location>
</feature>
<evidence type="ECO:0000256" key="13">
    <source>
        <dbReference type="RuleBase" id="RU369086"/>
    </source>
</evidence>
<comment type="subcellular location">
    <subcellularLocation>
        <location evidence="1">Endoplasmic reticulum membrane</location>
        <topology evidence="1">Multi-pass membrane protein</topology>
    </subcellularLocation>
    <subcellularLocation>
        <location evidence="2">Nucleus</location>
        <location evidence="2">Nucleolus</location>
    </subcellularLocation>
</comment>
<dbReference type="PANTHER" id="PTHR12709">
    <property type="entry name" value="DNA-DIRECTED RNA POLYMERASE II, III"/>
    <property type="match status" value="1"/>
</dbReference>
<dbReference type="InterPro" id="IPR029008">
    <property type="entry name" value="EMC6-like"/>
</dbReference>
<feature type="transmembrane region" description="Helical" evidence="15">
    <location>
        <begin position="454"/>
        <end position="473"/>
    </location>
</feature>
<evidence type="ECO:0000256" key="14">
    <source>
        <dbReference type="SAM" id="MobiDB-lite"/>
    </source>
</evidence>
<evidence type="ECO:0000256" key="8">
    <source>
        <dbReference type="ARBA" id="ARBA00022824"/>
    </source>
</evidence>
<dbReference type="GO" id="GO:0006362">
    <property type="term" value="P:transcription elongation by RNA polymerase I"/>
    <property type="evidence" value="ECO:0007669"/>
    <property type="project" value="UniProtKB-ARBA"/>
</dbReference>
<dbReference type="Gene3D" id="2.40.50.1060">
    <property type="match status" value="1"/>
</dbReference>
<keyword evidence="7 15" id="KW-0812">Transmembrane</keyword>
<dbReference type="AlphaFoldDB" id="A0A178F698"/>
<comment type="caution">
    <text evidence="17">The sequence shown here is derived from an EMBL/GenBank/DDBJ whole genome shotgun (WGS) entry which is preliminary data.</text>
</comment>
<evidence type="ECO:0000313" key="18">
    <source>
        <dbReference type="Proteomes" id="UP000243015"/>
    </source>
</evidence>
<evidence type="ECO:0000256" key="10">
    <source>
        <dbReference type="ARBA" id="ARBA00023136"/>
    </source>
</evidence>
<dbReference type="GO" id="GO:0005789">
    <property type="term" value="C:endoplasmic reticulum membrane"/>
    <property type="evidence" value="ECO:0007669"/>
    <property type="project" value="UniProtKB-SubCell"/>
</dbReference>
<feature type="compositionally biased region" description="Basic and acidic residues" evidence="14">
    <location>
        <begin position="364"/>
        <end position="378"/>
    </location>
</feature>
<gene>
    <name evidence="17" type="ORF">A7C99_0804</name>
</gene>
<feature type="compositionally biased region" description="Acidic residues" evidence="14">
    <location>
        <begin position="263"/>
        <end position="274"/>
    </location>
</feature>
<protein>
    <recommendedName>
        <fullName evidence="13">DNA-directed RNA polymerase subunit</fullName>
    </recommendedName>
</protein>
<evidence type="ECO:0000256" key="11">
    <source>
        <dbReference type="ARBA" id="ARBA00023163"/>
    </source>
</evidence>
<dbReference type="EMBL" id="LHPM01000009">
    <property type="protein sequence ID" value="OAL67674.1"/>
    <property type="molecule type" value="Genomic_DNA"/>
</dbReference>
<feature type="region of interest" description="Disordered" evidence="14">
    <location>
        <begin position="241"/>
        <end position="300"/>
    </location>
</feature>
<feature type="compositionally biased region" description="Basic residues" evidence="14">
    <location>
        <begin position="45"/>
        <end position="56"/>
    </location>
</feature>
<evidence type="ECO:0000259" key="16">
    <source>
        <dbReference type="Pfam" id="PF17875"/>
    </source>
</evidence>
<dbReference type="Pfam" id="PF07019">
    <property type="entry name" value="EMC6"/>
    <property type="match status" value="1"/>
</dbReference>
<evidence type="ECO:0000256" key="12">
    <source>
        <dbReference type="ARBA" id="ARBA00023242"/>
    </source>
</evidence>
<name>A0A178F698_TRIRU</name>
<evidence type="ECO:0000256" key="6">
    <source>
        <dbReference type="ARBA" id="ARBA00022553"/>
    </source>
</evidence>
<dbReference type="VEuPathDB" id="FungiDB:TERG_06108"/>
<feature type="compositionally biased region" description="Basic and acidic residues" evidence="14">
    <location>
        <begin position="57"/>
        <end position="73"/>
    </location>
</feature>
<keyword evidence="5 13" id="KW-0240">DNA-directed RNA polymerase</keyword>
<evidence type="ECO:0000256" key="4">
    <source>
        <dbReference type="ARBA" id="ARBA00009436"/>
    </source>
</evidence>
<evidence type="ECO:0000256" key="7">
    <source>
        <dbReference type="ARBA" id="ARBA00022692"/>
    </source>
</evidence>
<organism evidence="17 18">
    <name type="scientific">Trichophyton rubrum</name>
    <name type="common">Athlete's foot fungus</name>
    <name type="synonym">Epidermophyton rubrum</name>
    <dbReference type="NCBI Taxonomy" id="5551"/>
    <lineage>
        <taxon>Eukaryota</taxon>
        <taxon>Fungi</taxon>
        <taxon>Dikarya</taxon>
        <taxon>Ascomycota</taxon>
        <taxon>Pezizomycotina</taxon>
        <taxon>Eurotiomycetes</taxon>
        <taxon>Eurotiomycetidae</taxon>
        <taxon>Onygenales</taxon>
        <taxon>Arthrodermataceae</taxon>
        <taxon>Trichophyton</taxon>
    </lineage>
</organism>
<evidence type="ECO:0000256" key="9">
    <source>
        <dbReference type="ARBA" id="ARBA00022989"/>
    </source>
</evidence>
<evidence type="ECO:0000313" key="17">
    <source>
        <dbReference type="EMBL" id="OAL67674.1"/>
    </source>
</evidence>
<sequence>MSMDEMEIDSIASPEKKRKDKGESKKRKRQEQASETVVVDDGEKKKKKKKDKHPKKGEKQAVGDGGKGRDKLASRKPLSKASSNDKDTHSLSSTADQLPSFHRVTTTLYLPLSPIAISPTHAVSSLLAEHISPLLLTYYPPVRGVVLAYSNPSISATKPTPTPTSTHTPNPEPLTLAKTAGEYGVLHTYLTLTFLVFRPERGQTLEGWINVQSEDFLGAIVFNLFSIGIERRRLPADWKWIAPGQQSDRPSTTSASPTSSSKDEEDEDDDEPDSDKENFKPLASNSEASQFEDAASAETGYFQTRSGKRVRGTIRFRVRDVDVIPGSERDKGFLSLEGTMLSKEDEDKLVAEERSKASGAGRAKSGDNYHDPTSRELQEAPAVDIDLDADEDEDVTMAEAVEAQPSKKKKEKKEKKSDCKKEISDKLHQIIDDDIAFLLGTAAGILGLQSAYGFTFYLLGTIFVSFLANALLVKDNTPRTAEKSTNKGISGVGAYFPGDGELVPASGGGYVRKGAWKDLWFSGLVATEAISGFVLGWAGVGGILR</sequence>
<accession>A0A178F698</accession>
<keyword evidence="6" id="KW-0597">Phosphoprotein</keyword>
<comment type="similarity">
    <text evidence="4">Belongs to the EMC6 family.</text>
</comment>
<dbReference type="FunFam" id="3.30.1490.120:FF:000004">
    <property type="entry name" value="RNA polymerase I subunit Rpa43"/>
    <property type="match status" value="1"/>
</dbReference>
<dbReference type="InterPro" id="IPR045113">
    <property type="entry name" value="Rpb7-like"/>
</dbReference>
<proteinExistence type="inferred from homology"/>
<dbReference type="Gene3D" id="3.30.1490.120">
    <property type="entry name" value="RNA polymerase Rpb7-like, N-terminal domain"/>
    <property type="match status" value="1"/>
</dbReference>
<keyword evidence="10 15" id="KW-0472">Membrane</keyword>